<evidence type="ECO:0000256" key="5">
    <source>
        <dbReference type="SAM" id="MobiDB-lite"/>
    </source>
</evidence>
<comment type="caution">
    <text evidence="7">The sequence shown here is derived from an EMBL/GenBank/DDBJ whole genome shotgun (WGS) entry which is preliminary data.</text>
</comment>
<keyword evidence="8" id="KW-1185">Reference proteome</keyword>
<keyword evidence="3" id="KW-0804">Transcription</keyword>
<feature type="region of interest" description="Disordered" evidence="5">
    <location>
        <begin position="1"/>
        <end position="23"/>
    </location>
</feature>
<dbReference type="Gene3D" id="1.10.357.10">
    <property type="entry name" value="Tetracycline Repressor, domain 2"/>
    <property type="match status" value="1"/>
</dbReference>
<evidence type="ECO:0000256" key="2">
    <source>
        <dbReference type="ARBA" id="ARBA00023125"/>
    </source>
</evidence>
<gene>
    <name evidence="7" type="ORF">HNO88_000975</name>
</gene>
<evidence type="ECO:0000256" key="4">
    <source>
        <dbReference type="PROSITE-ProRule" id="PRU00335"/>
    </source>
</evidence>
<evidence type="ECO:0000313" key="7">
    <source>
        <dbReference type="EMBL" id="MBB4857664.1"/>
    </source>
</evidence>
<dbReference type="RefSeq" id="WP_184242938.1">
    <property type="nucleotide sequence ID" value="NZ_JACHLR010000003.1"/>
</dbReference>
<dbReference type="EMBL" id="JACHLR010000003">
    <property type="protein sequence ID" value="MBB4857664.1"/>
    <property type="molecule type" value="Genomic_DNA"/>
</dbReference>
<feature type="domain" description="HTH tetR-type" evidence="6">
    <location>
        <begin position="24"/>
        <end position="84"/>
    </location>
</feature>
<dbReference type="Proteomes" id="UP000555448">
    <property type="component" value="Unassembled WGS sequence"/>
</dbReference>
<protein>
    <submittedName>
        <fullName evidence="7">AcrR family transcriptional regulator</fullName>
    </submittedName>
</protein>
<dbReference type="InterPro" id="IPR009057">
    <property type="entry name" value="Homeodomain-like_sf"/>
</dbReference>
<evidence type="ECO:0000313" key="8">
    <source>
        <dbReference type="Proteomes" id="UP000555448"/>
    </source>
</evidence>
<evidence type="ECO:0000259" key="6">
    <source>
        <dbReference type="PROSITE" id="PS50977"/>
    </source>
</evidence>
<reference evidence="7 8" key="1">
    <citation type="submission" date="2020-08" db="EMBL/GenBank/DDBJ databases">
        <title>Functional genomics of gut bacteria from endangered species of beetles.</title>
        <authorList>
            <person name="Carlos-Shanley C."/>
        </authorList>
    </citation>
    <scope>NUCLEOTIDE SEQUENCE [LARGE SCALE GENOMIC DNA]</scope>
    <source>
        <strain evidence="7 8">S00245</strain>
    </source>
</reference>
<dbReference type="AlphaFoldDB" id="A0A7W7K8J2"/>
<evidence type="ECO:0000256" key="1">
    <source>
        <dbReference type="ARBA" id="ARBA00023015"/>
    </source>
</evidence>
<sequence>MSDVEEIATPGSRGGGRRMGAKSSETRTFLLDIAETIMREEGYAAVTSRQLAKAAQMSPQIVYYYFRTMDDLFEAVFLRLAQGIEAALEEAALEDEPILAMWKLSSDPSRATIVAEFLALANHRKGIAAVISQFGVRYQARQAQIIEATLAERGIDLPGWTPQHLATVLENLARSFLFGTNFAIPAHLETHAFVTDWLSQLFARKDA</sequence>
<keyword evidence="2 4" id="KW-0238">DNA-binding</keyword>
<accession>A0A7W7K8J2</accession>
<dbReference type="SUPFAM" id="SSF46689">
    <property type="entry name" value="Homeodomain-like"/>
    <property type="match status" value="1"/>
</dbReference>
<dbReference type="Pfam" id="PF00440">
    <property type="entry name" value="TetR_N"/>
    <property type="match status" value="1"/>
</dbReference>
<organism evidence="7 8">
    <name type="scientific">Novosphingobium chloroacetimidivorans</name>
    <dbReference type="NCBI Taxonomy" id="1428314"/>
    <lineage>
        <taxon>Bacteria</taxon>
        <taxon>Pseudomonadati</taxon>
        <taxon>Pseudomonadota</taxon>
        <taxon>Alphaproteobacteria</taxon>
        <taxon>Sphingomonadales</taxon>
        <taxon>Sphingomonadaceae</taxon>
        <taxon>Novosphingobium</taxon>
    </lineage>
</organism>
<dbReference type="PROSITE" id="PS50977">
    <property type="entry name" value="HTH_TETR_2"/>
    <property type="match status" value="1"/>
</dbReference>
<name>A0A7W7K8J2_9SPHN</name>
<dbReference type="PANTHER" id="PTHR30055:SF234">
    <property type="entry name" value="HTH-TYPE TRANSCRIPTIONAL REGULATOR BETI"/>
    <property type="match status" value="1"/>
</dbReference>
<feature type="DNA-binding region" description="H-T-H motif" evidence="4">
    <location>
        <begin position="47"/>
        <end position="66"/>
    </location>
</feature>
<dbReference type="PRINTS" id="PR00455">
    <property type="entry name" value="HTHTETR"/>
</dbReference>
<dbReference type="InterPro" id="IPR001647">
    <property type="entry name" value="HTH_TetR"/>
</dbReference>
<dbReference type="InterPro" id="IPR050109">
    <property type="entry name" value="HTH-type_TetR-like_transc_reg"/>
</dbReference>
<proteinExistence type="predicted"/>
<dbReference type="GO" id="GO:0003700">
    <property type="term" value="F:DNA-binding transcription factor activity"/>
    <property type="evidence" value="ECO:0007669"/>
    <property type="project" value="TreeGrafter"/>
</dbReference>
<dbReference type="GO" id="GO:0000976">
    <property type="term" value="F:transcription cis-regulatory region binding"/>
    <property type="evidence" value="ECO:0007669"/>
    <property type="project" value="TreeGrafter"/>
</dbReference>
<evidence type="ECO:0000256" key="3">
    <source>
        <dbReference type="ARBA" id="ARBA00023163"/>
    </source>
</evidence>
<keyword evidence="1" id="KW-0805">Transcription regulation</keyword>
<dbReference type="PANTHER" id="PTHR30055">
    <property type="entry name" value="HTH-TYPE TRANSCRIPTIONAL REGULATOR RUTR"/>
    <property type="match status" value="1"/>
</dbReference>